<evidence type="ECO:0000313" key="2">
    <source>
        <dbReference type="Proteomes" id="UP000093757"/>
    </source>
</evidence>
<dbReference type="Proteomes" id="UP000093757">
    <property type="component" value="Unassembled WGS sequence"/>
</dbReference>
<accession>A0A1A6BFK8</accession>
<organism evidence="1 2">
    <name type="scientific">Mycobacterium gordonae</name>
    <dbReference type="NCBI Taxonomy" id="1778"/>
    <lineage>
        <taxon>Bacteria</taxon>
        <taxon>Bacillati</taxon>
        <taxon>Actinomycetota</taxon>
        <taxon>Actinomycetes</taxon>
        <taxon>Mycobacteriales</taxon>
        <taxon>Mycobacteriaceae</taxon>
        <taxon>Mycobacterium</taxon>
    </lineage>
</organism>
<sequence>MDRASLNGLSLQTCGRECDWVTPRSASKNATGLLVMELPRSAWMVNWSRSMPCLAQVWRISTSASAADSRLATIQPTT</sequence>
<evidence type="ECO:0000313" key="1">
    <source>
        <dbReference type="EMBL" id="OBS01036.1"/>
    </source>
</evidence>
<dbReference type="EMBL" id="MAEM01000321">
    <property type="protein sequence ID" value="OBS01036.1"/>
    <property type="molecule type" value="Genomic_DNA"/>
</dbReference>
<proteinExistence type="predicted"/>
<comment type="caution">
    <text evidence="1">The sequence shown here is derived from an EMBL/GenBank/DDBJ whole genome shotgun (WGS) entry which is preliminary data.</text>
</comment>
<dbReference type="AlphaFoldDB" id="A0A1A6BFK8"/>
<name>A0A1A6BFK8_MYCGO</name>
<protein>
    <submittedName>
        <fullName evidence="1">Uncharacterized protein</fullName>
    </submittedName>
</protein>
<gene>
    <name evidence="1" type="ORF">A9W98_22120</name>
</gene>
<reference evidence="1 2" key="1">
    <citation type="submission" date="2016-06" db="EMBL/GenBank/DDBJ databases">
        <authorList>
            <person name="Kjaerup R.B."/>
            <person name="Dalgaard T.S."/>
            <person name="Juul-Madsen H.R."/>
        </authorList>
    </citation>
    <scope>NUCLEOTIDE SEQUENCE [LARGE SCALE GENOMIC DNA]</scope>
    <source>
        <strain evidence="1 2">1245752.6</strain>
    </source>
</reference>